<dbReference type="Proteomes" id="UP000886595">
    <property type="component" value="Unassembled WGS sequence"/>
</dbReference>
<sequence>MKYSLSNNAEASNTNVISVVMVKDKDNFIQNRYHHAVDDKFTHPVESAYCLWLTAVVCEMWFDVFMGIGISPLNGLLSTEKLTLMVIRLCAR</sequence>
<name>A0A8X7VR08_BRACI</name>
<protein>
    <submittedName>
        <fullName evidence="1">Uncharacterized protein</fullName>
    </submittedName>
</protein>
<dbReference type="AlphaFoldDB" id="A0A8X7VR08"/>
<dbReference type="EMBL" id="JAAMPC010000004">
    <property type="protein sequence ID" value="KAG2315375.1"/>
    <property type="molecule type" value="Genomic_DNA"/>
</dbReference>
<evidence type="ECO:0000313" key="1">
    <source>
        <dbReference type="EMBL" id="KAG2315375.1"/>
    </source>
</evidence>
<proteinExistence type="predicted"/>
<keyword evidence="2" id="KW-1185">Reference proteome</keyword>
<reference evidence="1 2" key="1">
    <citation type="submission" date="2020-02" db="EMBL/GenBank/DDBJ databases">
        <authorList>
            <person name="Ma Q."/>
            <person name="Huang Y."/>
            <person name="Song X."/>
            <person name="Pei D."/>
        </authorList>
    </citation>
    <scope>NUCLEOTIDE SEQUENCE [LARGE SCALE GENOMIC DNA]</scope>
    <source>
        <strain evidence="1">Sxm20200214</strain>
        <tissue evidence="1">Leaf</tissue>
    </source>
</reference>
<comment type="caution">
    <text evidence="1">The sequence shown here is derived from an EMBL/GenBank/DDBJ whole genome shotgun (WGS) entry which is preliminary data.</text>
</comment>
<gene>
    <name evidence="1" type="ORF">Bca52824_018497</name>
</gene>
<evidence type="ECO:0000313" key="2">
    <source>
        <dbReference type="Proteomes" id="UP000886595"/>
    </source>
</evidence>
<organism evidence="1 2">
    <name type="scientific">Brassica carinata</name>
    <name type="common">Ethiopian mustard</name>
    <name type="synonym">Abyssinian cabbage</name>
    <dbReference type="NCBI Taxonomy" id="52824"/>
    <lineage>
        <taxon>Eukaryota</taxon>
        <taxon>Viridiplantae</taxon>
        <taxon>Streptophyta</taxon>
        <taxon>Embryophyta</taxon>
        <taxon>Tracheophyta</taxon>
        <taxon>Spermatophyta</taxon>
        <taxon>Magnoliopsida</taxon>
        <taxon>eudicotyledons</taxon>
        <taxon>Gunneridae</taxon>
        <taxon>Pentapetalae</taxon>
        <taxon>rosids</taxon>
        <taxon>malvids</taxon>
        <taxon>Brassicales</taxon>
        <taxon>Brassicaceae</taxon>
        <taxon>Brassiceae</taxon>
        <taxon>Brassica</taxon>
    </lineage>
</organism>
<accession>A0A8X7VR08</accession>